<dbReference type="EMBL" id="MHNL01000001">
    <property type="protein sequence ID" value="OGZ46240.1"/>
    <property type="molecule type" value="Genomic_DNA"/>
</dbReference>
<feature type="transmembrane region" description="Helical" evidence="2">
    <location>
        <begin position="148"/>
        <end position="166"/>
    </location>
</feature>
<feature type="transmembrane region" description="Helical" evidence="2">
    <location>
        <begin position="96"/>
        <end position="127"/>
    </location>
</feature>
<feature type="region of interest" description="Disordered" evidence="1">
    <location>
        <begin position="1"/>
        <end position="23"/>
    </location>
</feature>
<dbReference type="STRING" id="1802115.A2756_06605"/>
<evidence type="ECO:0008006" key="5">
    <source>
        <dbReference type="Google" id="ProtNLM"/>
    </source>
</evidence>
<feature type="transmembrane region" description="Helical" evidence="2">
    <location>
        <begin position="253"/>
        <end position="283"/>
    </location>
</feature>
<feature type="transmembrane region" description="Helical" evidence="2">
    <location>
        <begin position="178"/>
        <end position="200"/>
    </location>
</feature>
<reference evidence="3 4" key="1">
    <citation type="journal article" date="2016" name="Nat. Commun.">
        <title>Thousands of microbial genomes shed light on interconnected biogeochemical processes in an aquifer system.</title>
        <authorList>
            <person name="Anantharaman K."/>
            <person name="Brown C.T."/>
            <person name="Hug L.A."/>
            <person name="Sharon I."/>
            <person name="Castelle C.J."/>
            <person name="Probst A.J."/>
            <person name="Thomas B.C."/>
            <person name="Singh A."/>
            <person name="Wilkins M.J."/>
            <person name="Karaoz U."/>
            <person name="Brodie E.L."/>
            <person name="Williams K.H."/>
            <person name="Hubbard S.S."/>
            <person name="Banfield J.F."/>
        </authorList>
    </citation>
    <scope>NUCLEOTIDE SEQUENCE [LARGE SCALE GENOMIC DNA]</scope>
</reference>
<dbReference type="AlphaFoldDB" id="A0A1G2G8D4"/>
<organism evidence="3 4">
    <name type="scientific">Candidatus Ryanbacteria bacterium RIFCSPHIGHO2_01_FULL_48_27</name>
    <dbReference type="NCBI Taxonomy" id="1802115"/>
    <lineage>
        <taxon>Bacteria</taxon>
        <taxon>Candidatus Ryaniibacteriota</taxon>
    </lineage>
</organism>
<dbReference type="InterPro" id="IPR046157">
    <property type="entry name" value="DUF6159"/>
</dbReference>
<feature type="transmembrane region" description="Helical" evidence="2">
    <location>
        <begin position="48"/>
        <end position="76"/>
    </location>
</feature>
<evidence type="ECO:0000313" key="3">
    <source>
        <dbReference type="EMBL" id="OGZ46240.1"/>
    </source>
</evidence>
<gene>
    <name evidence="3" type="ORF">A2756_06605</name>
</gene>
<keyword evidence="2" id="KW-0812">Transmembrane</keyword>
<protein>
    <recommendedName>
        <fullName evidence="5">Glycerophosphoryl diester phosphodiesterase membrane domain-containing protein</fullName>
    </recommendedName>
</protein>
<evidence type="ECO:0000256" key="2">
    <source>
        <dbReference type="SAM" id="Phobius"/>
    </source>
</evidence>
<comment type="caution">
    <text evidence="3">The sequence shown here is derived from an EMBL/GenBank/DDBJ whole genome shotgun (WGS) entry which is preliminary data.</text>
</comment>
<proteinExistence type="predicted"/>
<keyword evidence="2" id="KW-1133">Transmembrane helix</keyword>
<evidence type="ECO:0000256" key="1">
    <source>
        <dbReference type="SAM" id="MobiDB-lite"/>
    </source>
</evidence>
<keyword evidence="2" id="KW-0472">Membrane</keyword>
<feature type="transmembrane region" description="Helical" evidence="2">
    <location>
        <begin position="221"/>
        <end position="247"/>
    </location>
</feature>
<dbReference type="Proteomes" id="UP000177785">
    <property type="component" value="Unassembled WGS sequence"/>
</dbReference>
<dbReference type="Pfam" id="PF19656">
    <property type="entry name" value="DUF6159"/>
    <property type="match status" value="1"/>
</dbReference>
<evidence type="ECO:0000313" key="4">
    <source>
        <dbReference type="Proteomes" id="UP000177785"/>
    </source>
</evidence>
<accession>A0A1G2G8D4</accession>
<name>A0A1G2G8D4_9BACT</name>
<sequence>MESTRSPGAPTLDQDQLPPPTGKKIGKIRASYLLTIESFELLKKDKEVMLFTILSVVANIIVCAIFVGLALAVLFFAKDAAWIQDLENNERLASGIGFGIFFLLYICIYFVTVFFEAGVVTIVYARINGQDLSFKDGLRNAQAHAGKLFVWALLAATVGMVLQYIAEKSKLLGRLMAYFLGALWSIVTFFMVPTLILENASISESIKRSGATFKNTWGETIIINFSTSLFFAGLMLVAFLLFLATLLTENMYIIVPAGILFALFMVVTTIVSATLNSIFRVVLYTYAKYQKLSDDFTPNLILGAIKKQEPHI</sequence>